<dbReference type="InterPro" id="IPR020843">
    <property type="entry name" value="ER"/>
</dbReference>
<proteinExistence type="predicted"/>
<dbReference type="PANTHER" id="PTHR43482:SF1">
    <property type="entry name" value="PROTEIN AST1-RELATED"/>
    <property type="match status" value="1"/>
</dbReference>
<accession>A0A2K8PHD1</accession>
<dbReference type="KEGG" id="slx:SLAV_21670"/>
<dbReference type="InterPro" id="IPR036291">
    <property type="entry name" value="NAD(P)-bd_dom_sf"/>
</dbReference>
<evidence type="ECO:0000313" key="2">
    <source>
        <dbReference type="Proteomes" id="UP000231791"/>
    </source>
</evidence>
<organism evidence="1 2">
    <name type="scientific">Streptomyces lavendulae subsp. lavendulae</name>
    <dbReference type="NCBI Taxonomy" id="58340"/>
    <lineage>
        <taxon>Bacteria</taxon>
        <taxon>Bacillati</taxon>
        <taxon>Actinomycetota</taxon>
        <taxon>Actinomycetes</taxon>
        <taxon>Kitasatosporales</taxon>
        <taxon>Streptomycetaceae</taxon>
        <taxon>Streptomyces</taxon>
    </lineage>
</organism>
<dbReference type="SUPFAM" id="SSF51735">
    <property type="entry name" value="NAD(P)-binding Rossmann-fold domains"/>
    <property type="match status" value="1"/>
</dbReference>
<keyword evidence="2" id="KW-1185">Reference proteome</keyword>
<reference evidence="1 2" key="1">
    <citation type="submission" date="2017-11" db="EMBL/GenBank/DDBJ databases">
        <title>Complete genome sequence of Streptomyces lavendulae subsp. lavendulae CCM 3239 (formerly 'Streptomyces aureofaciens CCM 3239'), the producer of the angucycline-type antibiotic auricin.</title>
        <authorList>
            <person name="Busche T."/>
            <person name="Novakova R."/>
            <person name="Al'Dilaimi A."/>
            <person name="Homerova D."/>
            <person name="Feckova L."/>
            <person name="Rezuchova B."/>
            <person name="Mingyar E."/>
            <person name="Csolleiova D."/>
            <person name="Bekeova C."/>
            <person name="Winkler A."/>
            <person name="Sevcikova B."/>
            <person name="Kalinowski J."/>
            <person name="Kormanec J."/>
            <person name="Ruckert C."/>
        </authorList>
    </citation>
    <scope>NUCLEOTIDE SEQUENCE [LARGE SCALE GENOMIC DNA]</scope>
    <source>
        <strain evidence="1 2">CCM 3239</strain>
    </source>
</reference>
<gene>
    <name evidence="1" type="ORF">SLAV_21670</name>
</gene>
<protein>
    <submittedName>
        <fullName evidence="1">Zinc-type alcohol dehydrogenase-like protein</fullName>
    </submittedName>
</protein>
<dbReference type="GO" id="GO:0016491">
    <property type="term" value="F:oxidoreductase activity"/>
    <property type="evidence" value="ECO:0007669"/>
    <property type="project" value="InterPro"/>
</dbReference>
<dbReference type="InterPro" id="IPR011032">
    <property type="entry name" value="GroES-like_sf"/>
</dbReference>
<dbReference type="SMART" id="SM00829">
    <property type="entry name" value="PKS_ER"/>
    <property type="match status" value="1"/>
</dbReference>
<dbReference type="Pfam" id="PF08240">
    <property type="entry name" value="ADH_N"/>
    <property type="match status" value="1"/>
</dbReference>
<dbReference type="PANTHER" id="PTHR43482">
    <property type="entry name" value="PROTEIN AST1-RELATED"/>
    <property type="match status" value="1"/>
</dbReference>
<evidence type="ECO:0000313" key="1">
    <source>
        <dbReference type="EMBL" id="ATZ26151.1"/>
    </source>
</evidence>
<dbReference type="Proteomes" id="UP000231791">
    <property type="component" value="Chromosome"/>
</dbReference>
<dbReference type="SUPFAM" id="SSF50129">
    <property type="entry name" value="GroES-like"/>
    <property type="match status" value="1"/>
</dbReference>
<dbReference type="CDD" id="cd05289">
    <property type="entry name" value="MDR_like_2"/>
    <property type="match status" value="1"/>
</dbReference>
<dbReference type="Pfam" id="PF13602">
    <property type="entry name" value="ADH_zinc_N_2"/>
    <property type="match status" value="1"/>
</dbReference>
<dbReference type="InterPro" id="IPR013154">
    <property type="entry name" value="ADH-like_N"/>
</dbReference>
<name>A0A2K8PHD1_STRLA</name>
<sequence length="306" mass="30535">MSERTNTMRAAVVDAFGGPERVRVERVPVPRPGDGQVRVRVRAAGVNPVDGAVRVGVFGGAGQRLGLGWDVAGEIDEVGPGVADWTVGRRVVGLHYGPVKPLGTHAEYVVLDASALAPAPAAADDAAAAALPLSGLTAARAVDLLGLAPGASVLVTGAAGVVGGLAVQLAARAGLVVTALAGAQDEEFVRSLGASAFVERGGAPAGPVDGVLDAAVLGEAALAFVRDGGVYVGLRPHGGPAAERGIRVEEQEVAPDGEHLGRLVALVDAGELTLRVADTFDLSDAAKAHAALATPGTRGRLVLTVG</sequence>
<dbReference type="EMBL" id="CP024985">
    <property type="protein sequence ID" value="ATZ26151.1"/>
    <property type="molecule type" value="Genomic_DNA"/>
</dbReference>
<dbReference type="Gene3D" id="3.90.180.10">
    <property type="entry name" value="Medium-chain alcohol dehydrogenases, catalytic domain"/>
    <property type="match status" value="1"/>
</dbReference>
<dbReference type="InterPro" id="IPR052585">
    <property type="entry name" value="Lipid_raft_assoc_Zn_ADH"/>
</dbReference>
<dbReference type="AlphaFoldDB" id="A0A2K8PHD1"/>
<dbReference type="Gene3D" id="3.40.50.720">
    <property type="entry name" value="NAD(P)-binding Rossmann-like Domain"/>
    <property type="match status" value="1"/>
</dbReference>